<accession>A0A9P5BUA9</accession>
<evidence type="ECO:0000256" key="1">
    <source>
        <dbReference type="SAM" id="MobiDB-lite"/>
    </source>
</evidence>
<sequence length="167" mass="18372">MALVYSIIPHVTFSASTDLAHLKPGLSLSSRFSPMQYLNMTRNQQSQGRPQPSVNSSAPPAPAAIDIEIANHNGSTVAIEATPDRLQAAKKTPTPSLSQMVEQLTWQNGQLRSEIDYHQRRHAASLYLLQKTRLIVKSLEQAIENFGSLDGEPQASTARHGEQVMEK</sequence>
<feature type="region of interest" description="Disordered" evidence="1">
    <location>
        <begin position="42"/>
        <end position="61"/>
    </location>
</feature>
<dbReference type="OrthoDB" id="4958164at2759"/>
<evidence type="ECO:0000313" key="3">
    <source>
        <dbReference type="Proteomes" id="UP000758155"/>
    </source>
</evidence>
<name>A0A9P5BUA9_9PLEO</name>
<proteinExistence type="predicted"/>
<comment type="caution">
    <text evidence="2">The sequence shown here is derived from an EMBL/GenBank/DDBJ whole genome shotgun (WGS) entry which is preliminary data.</text>
</comment>
<keyword evidence="3" id="KW-1185">Reference proteome</keyword>
<protein>
    <submittedName>
        <fullName evidence="2">Uncharacterized protein</fullName>
    </submittedName>
</protein>
<dbReference type="EMBL" id="SWKV01000212">
    <property type="protein sequence ID" value="KAF3030335.1"/>
    <property type="molecule type" value="Genomic_DNA"/>
</dbReference>
<dbReference type="AlphaFoldDB" id="A0A9P5BUA9"/>
<reference evidence="2" key="1">
    <citation type="submission" date="2019-04" db="EMBL/GenBank/DDBJ databases">
        <title>Sequencing of skin fungus with MAO and IRED activity.</title>
        <authorList>
            <person name="Marsaioli A.J."/>
            <person name="Bonatto J.M.C."/>
            <person name="Reis Junior O."/>
        </authorList>
    </citation>
    <scope>NUCLEOTIDE SEQUENCE</scope>
    <source>
        <strain evidence="2">28M1</strain>
    </source>
</reference>
<evidence type="ECO:0000313" key="2">
    <source>
        <dbReference type="EMBL" id="KAF3030335.1"/>
    </source>
</evidence>
<dbReference type="Proteomes" id="UP000758155">
    <property type="component" value="Unassembled WGS sequence"/>
</dbReference>
<feature type="compositionally biased region" description="Low complexity" evidence="1">
    <location>
        <begin position="50"/>
        <end position="61"/>
    </location>
</feature>
<organism evidence="2 3">
    <name type="scientific">Didymella heteroderae</name>
    <dbReference type="NCBI Taxonomy" id="1769908"/>
    <lineage>
        <taxon>Eukaryota</taxon>
        <taxon>Fungi</taxon>
        <taxon>Dikarya</taxon>
        <taxon>Ascomycota</taxon>
        <taxon>Pezizomycotina</taxon>
        <taxon>Dothideomycetes</taxon>
        <taxon>Pleosporomycetidae</taxon>
        <taxon>Pleosporales</taxon>
        <taxon>Pleosporineae</taxon>
        <taxon>Didymellaceae</taxon>
        <taxon>Didymella</taxon>
    </lineage>
</organism>
<gene>
    <name evidence="2" type="ORF">E8E12_000426</name>
</gene>